<dbReference type="Proteomes" id="UP000509667">
    <property type="component" value="Chromosome"/>
</dbReference>
<evidence type="ECO:0008006" key="3">
    <source>
        <dbReference type="Google" id="ProtNLM"/>
    </source>
</evidence>
<dbReference type="KEGG" id="hrr:HZS55_10740"/>
<dbReference type="RefSeq" id="WP_179911667.1">
    <property type="nucleotide sequence ID" value="NZ_CP058910.1"/>
</dbReference>
<gene>
    <name evidence="1" type="ORF">HZS55_10740</name>
</gene>
<name>A0A7D5T054_9EURY</name>
<organism evidence="1 2">
    <name type="scientific">Halosimplex rubrum</name>
    <dbReference type="NCBI Taxonomy" id="869889"/>
    <lineage>
        <taxon>Archaea</taxon>
        <taxon>Methanobacteriati</taxon>
        <taxon>Methanobacteriota</taxon>
        <taxon>Stenosarchaea group</taxon>
        <taxon>Halobacteria</taxon>
        <taxon>Halobacteriales</taxon>
        <taxon>Haloarculaceae</taxon>
        <taxon>Halosimplex</taxon>
    </lineage>
</organism>
<accession>A0A7D5T054</accession>
<reference evidence="1 2" key="1">
    <citation type="submission" date="2020-07" db="EMBL/GenBank/DDBJ databases">
        <title>Halosimplex pelagicum sp. nov. and Halosimplex rubrum sp. nov., isolated from salted brown alga Laminaria, and emended description of the genus Halosimplex.</title>
        <authorList>
            <person name="Cui H."/>
        </authorList>
    </citation>
    <scope>NUCLEOTIDE SEQUENCE [LARGE SCALE GENOMIC DNA]</scope>
    <source>
        <strain evidence="1 2">R27</strain>
    </source>
</reference>
<dbReference type="GeneID" id="56078345"/>
<sequence length="110" mass="12309">MSAADGRVVPCECAPDRGVTSARSTDMFEHTEDGVGKTVVNPVGDEVGMIEDFEGNTAYVDIHPSWTDRIEARVGWDDDPDIREGPLRDEYVEEITDDEVILRQDIQIDR</sequence>
<proteinExistence type="predicted"/>
<protein>
    <recommendedName>
        <fullName evidence="3">PRC-barrel domain containing protein</fullName>
    </recommendedName>
</protein>
<dbReference type="EMBL" id="CP058910">
    <property type="protein sequence ID" value="QLH77748.1"/>
    <property type="molecule type" value="Genomic_DNA"/>
</dbReference>
<dbReference type="OrthoDB" id="229248at2157"/>
<keyword evidence="2" id="KW-1185">Reference proteome</keyword>
<evidence type="ECO:0000313" key="1">
    <source>
        <dbReference type="EMBL" id="QLH77748.1"/>
    </source>
</evidence>
<evidence type="ECO:0000313" key="2">
    <source>
        <dbReference type="Proteomes" id="UP000509667"/>
    </source>
</evidence>
<dbReference type="AlphaFoldDB" id="A0A7D5T054"/>